<evidence type="ECO:0000313" key="3">
    <source>
        <dbReference type="Proteomes" id="UP001499987"/>
    </source>
</evidence>
<dbReference type="EMBL" id="BAAALD010000001">
    <property type="protein sequence ID" value="GAA1069134.1"/>
    <property type="molecule type" value="Genomic_DNA"/>
</dbReference>
<feature type="compositionally biased region" description="Basic and acidic residues" evidence="1">
    <location>
        <begin position="395"/>
        <end position="405"/>
    </location>
</feature>
<organism evidence="2 3">
    <name type="scientific">Kitasatospora arboriphila</name>
    <dbReference type="NCBI Taxonomy" id="258052"/>
    <lineage>
        <taxon>Bacteria</taxon>
        <taxon>Bacillati</taxon>
        <taxon>Actinomycetota</taxon>
        <taxon>Actinomycetes</taxon>
        <taxon>Kitasatosporales</taxon>
        <taxon>Streptomycetaceae</taxon>
        <taxon>Kitasatospora</taxon>
    </lineage>
</organism>
<dbReference type="Proteomes" id="UP001499987">
    <property type="component" value="Unassembled WGS sequence"/>
</dbReference>
<sequence>MSAAVCILSGVPTVDDPAPRPDDPFEDVVLDEDFVRAATVKEQSGRARMLAAKWQQQPPQPEPWRASADPAPAPARRRFGRRPKPVDPWGRRRRRNWQTPVFVVLAAAVTLAALNVDRLNGWYHRGEDSSAAAADPTAPAAAPPTTDPQTPTVERPWAGSPADAWKAGADALVLPQAKAEGVFGKEEVAGLLEKVRQYLVLTNLDPKTVHGETPAAALALLDRSSREDLEKALAHPTVDSDAANWLSRFDPRRAVPVTDVVKARGTMTFEGDGDRGLLVHTDYIFVYALRPGPDAGVPRPGQSTGSGGTAKPVALKADVAPRVEREIVRRQQDFRFYNPARYKVQRGRLLLDKWTADFGNNVCGMGSGYLETDFTVDFGPGTEEPHTGPTVDPYDPNRKLDDHEGCGTLTRS</sequence>
<evidence type="ECO:0000256" key="1">
    <source>
        <dbReference type="SAM" id="MobiDB-lite"/>
    </source>
</evidence>
<proteinExistence type="predicted"/>
<feature type="region of interest" description="Disordered" evidence="1">
    <location>
        <begin position="379"/>
        <end position="412"/>
    </location>
</feature>
<name>A0ABP4DQV8_9ACTN</name>
<reference evidence="3" key="1">
    <citation type="journal article" date="2019" name="Int. J. Syst. Evol. Microbiol.">
        <title>The Global Catalogue of Microorganisms (GCM) 10K type strain sequencing project: providing services to taxonomists for standard genome sequencing and annotation.</title>
        <authorList>
            <consortium name="The Broad Institute Genomics Platform"/>
            <consortium name="The Broad Institute Genome Sequencing Center for Infectious Disease"/>
            <person name="Wu L."/>
            <person name="Ma J."/>
        </authorList>
    </citation>
    <scope>NUCLEOTIDE SEQUENCE [LARGE SCALE GENOMIC DNA]</scope>
    <source>
        <strain evidence="3">JCM 13002</strain>
    </source>
</reference>
<accession>A0ABP4DQV8</accession>
<feature type="compositionally biased region" description="Low complexity" evidence="1">
    <location>
        <begin position="131"/>
        <end position="140"/>
    </location>
</feature>
<gene>
    <name evidence="2" type="ORF">GCM10009663_00070</name>
</gene>
<evidence type="ECO:0000313" key="2">
    <source>
        <dbReference type="EMBL" id="GAA1069134.1"/>
    </source>
</evidence>
<feature type="region of interest" description="Disordered" evidence="1">
    <location>
        <begin position="45"/>
        <end position="92"/>
    </location>
</feature>
<comment type="caution">
    <text evidence="2">The sequence shown here is derived from an EMBL/GenBank/DDBJ whole genome shotgun (WGS) entry which is preliminary data.</text>
</comment>
<protein>
    <submittedName>
        <fullName evidence="2">Uncharacterized protein</fullName>
    </submittedName>
</protein>
<feature type="region of interest" description="Disordered" evidence="1">
    <location>
        <begin position="129"/>
        <end position="161"/>
    </location>
</feature>
<keyword evidence="3" id="KW-1185">Reference proteome</keyword>